<proteinExistence type="predicted"/>
<evidence type="ECO:0000259" key="1">
    <source>
        <dbReference type="Pfam" id="PF10040"/>
    </source>
</evidence>
<organism evidence="2 3">
    <name type="scientific">Kouleothrix aurantiaca</name>
    <dbReference type="NCBI Taxonomy" id="186479"/>
    <lineage>
        <taxon>Bacteria</taxon>
        <taxon>Bacillati</taxon>
        <taxon>Chloroflexota</taxon>
        <taxon>Chloroflexia</taxon>
        <taxon>Chloroflexales</taxon>
        <taxon>Roseiflexineae</taxon>
        <taxon>Roseiflexaceae</taxon>
        <taxon>Kouleothrix</taxon>
    </lineage>
</organism>
<protein>
    <recommendedName>
        <fullName evidence="1">CRISPR-associated protein Cas6 C-terminal domain-containing protein</fullName>
    </recommendedName>
</protein>
<evidence type="ECO:0000313" key="3">
    <source>
        <dbReference type="Proteomes" id="UP000050509"/>
    </source>
</evidence>
<dbReference type="Pfam" id="PF10040">
    <property type="entry name" value="CRISPR_Cas6"/>
    <property type="match status" value="1"/>
</dbReference>
<sequence>MLATFRTTHYRFELQALDDLHMPAYQGSTFRGGFGHSLKQLVCFKADWRACTPCARHNDCPYGYIFETTAPQEGPAMHHLHEIPSPFVIEAPSEQQRVYAAGELLGFDLVLVGQADTYLPYLIMAFQDLGRAGVGQPRGRYALRRVLAHHPWRGAEELKYDGADMVLGGNGVGVGWNDVAARAASLPADTLTLRFHTPTRVKYQQTYVVQPAFHVLMRALLRRISSLALFHCGEAWAGDIHALLAAAETIETGQSTLHWVDWERFSGRQRQRMTLGGFVGEIRFHGNLAPFRELLTLGTLVHVGKAAVFGHGRYDIVGA</sequence>
<dbReference type="InterPro" id="IPR019267">
    <property type="entry name" value="CRISPR-assoc_Cas6_C"/>
</dbReference>
<name>A0A0N8PRZ5_9CHLR</name>
<dbReference type="Gene3D" id="3.30.70.1900">
    <property type="match status" value="1"/>
</dbReference>
<accession>A0A0N8PRZ5</accession>
<dbReference type="EMBL" id="LJCR01000975">
    <property type="protein sequence ID" value="KPV51301.1"/>
    <property type="molecule type" value="Genomic_DNA"/>
</dbReference>
<dbReference type="AlphaFoldDB" id="A0A0N8PRZ5"/>
<reference evidence="2 3" key="1">
    <citation type="submission" date="2015-09" db="EMBL/GenBank/DDBJ databases">
        <title>Draft genome sequence of Kouleothrix aurantiaca JCM 19913.</title>
        <authorList>
            <person name="Hemp J."/>
        </authorList>
    </citation>
    <scope>NUCLEOTIDE SEQUENCE [LARGE SCALE GENOMIC DNA]</scope>
    <source>
        <strain evidence="2 3">COM-B</strain>
    </source>
</reference>
<feature type="domain" description="CRISPR-associated protein Cas6 C-terminal" evidence="1">
    <location>
        <begin position="193"/>
        <end position="314"/>
    </location>
</feature>
<comment type="caution">
    <text evidence="2">The sequence shown here is derived from an EMBL/GenBank/DDBJ whole genome shotgun (WGS) entry which is preliminary data.</text>
</comment>
<dbReference type="Proteomes" id="UP000050509">
    <property type="component" value="Unassembled WGS sequence"/>
</dbReference>
<keyword evidence="3" id="KW-1185">Reference proteome</keyword>
<evidence type="ECO:0000313" key="2">
    <source>
        <dbReference type="EMBL" id="KPV51301.1"/>
    </source>
</evidence>
<gene>
    <name evidence="2" type="ORF">SE17_22000</name>
</gene>